<evidence type="ECO:0000256" key="7">
    <source>
        <dbReference type="ARBA" id="ARBA00022842"/>
    </source>
</evidence>
<dbReference type="NCBIfam" id="TIGR01736">
    <property type="entry name" value="FGAM_synth_II"/>
    <property type="match status" value="1"/>
</dbReference>
<dbReference type="Gene3D" id="3.90.650.10">
    <property type="entry name" value="PurM-like C-terminal domain"/>
    <property type="match status" value="2"/>
</dbReference>
<dbReference type="UniPathway" id="UPA00074">
    <property type="reaction ID" value="UER00128"/>
</dbReference>
<feature type="domain" description="PurM-like C-terminal" evidence="10">
    <location>
        <begin position="199"/>
        <end position="352"/>
    </location>
</feature>
<feature type="domain" description="PurM-like N-terminal" evidence="9">
    <location>
        <begin position="436"/>
        <end position="555"/>
    </location>
</feature>
<name>A0A1J5GKD3_9BACT</name>
<dbReference type="Pfam" id="PF02769">
    <property type="entry name" value="AIRS_C"/>
    <property type="match status" value="2"/>
</dbReference>
<comment type="catalytic activity">
    <reaction evidence="8">
        <text>N(2)-formyl-N(1)-(5-phospho-beta-D-ribosyl)glycinamide + L-glutamine + ATP + H2O = 2-formamido-N(1)-(5-O-phospho-beta-D-ribosyl)acetamidine + L-glutamate + ADP + phosphate + H(+)</text>
        <dbReference type="Rhea" id="RHEA:17129"/>
        <dbReference type="ChEBI" id="CHEBI:15377"/>
        <dbReference type="ChEBI" id="CHEBI:15378"/>
        <dbReference type="ChEBI" id="CHEBI:29985"/>
        <dbReference type="ChEBI" id="CHEBI:30616"/>
        <dbReference type="ChEBI" id="CHEBI:43474"/>
        <dbReference type="ChEBI" id="CHEBI:58359"/>
        <dbReference type="ChEBI" id="CHEBI:147286"/>
        <dbReference type="ChEBI" id="CHEBI:147287"/>
        <dbReference type="ChEBI" id="CHEBI:456216"/>
        <dbReference type="EC" id="6.3.5.3"/>
    </reaction>
</comment>
<dbReference type="EMBL" id="MNYY01000041">
    <property type="protein sequence ID" value="OIP72739.1"/>
    <property type="molecule type" value="Genomic_DNA"/>
</dbReference>
<dbReference type="InterPro" id="IPR016188">
    <property type="entry name" value="PurM-like_N"/>
</dbReference>
<dbReference type="HAMAP" id="MF_00420">
    <property type="entry name" value="PurL_2"/>
    <property type="match status" value="1"/>
</dbReference>
<dbReference type="Proteomes" id="UP000182763">
    <property type="component" value="Unassembled WGS sequence"/>
</dbReference>
<keyword evidence="1 8" id="KW-0963">Cytoplasm</keyword>
<dbReference type="Pfam" id="PF18072">
    <property type="entry name" value="FGAR-AT_linker"/>
    <property type="match status" value="1"/>
</dbReference>
<dbReference type="FunFam" id="3.30.1330.10:FF:000004">
    <property type="entry name" value="Phosphoribosylformylglycinamidine synthase subunit PurL"/>
    <property type="match status" value="1"/>
</dbReference>
<dbReference type="GO" id="GO:0004642">
    <property type="term" value="F:phosphoribosylformylglycinamidine synthase activity"/>
    <property type="evidence" value="ECO:0007669"/>
    <property type="project" value="UniProtKB-UniRule"/>
</dbReference>
<dbReference type="SUPFAM" id="SSF56042">
    <property type="entry name" value="PurM C-terminal domain-like"/>
    <property type="match status" value="2"/>
</dbReference>
<feature type="binding site" evidence="8">
    <location>
        <position position="493"/>
    </location>
    <ligand>
        <name>ATP</name>
        <dbReference type="ChEBI" id="CHEBI:30616"/>
    </ligand>
</feature>
<comment type="subunit">
    <text evidence="8">Monomer. Part of the FGAM synthase complex composed of 1 PurL, 1 PurQ and 2 PurS subunits.</text>
</comment>
<keyword evidence="5 8" id="KW-0658">Purine biosynthesis</keyword>
<feature type="binding site" evidence="8">
    <location>
        <begin position="309"/>
        <end position="311"/>
    </location>
    <ligand>
        <name>substrate</name>
    </ligand>
</feature>
<dbReference type="PANTHER" id="PTHR43555:SF1">
    <property type="entry name" value="PHOSPHORIBOSYLFORMYLGLYCINAMIDINE SYNTHASE SUBUNIT PURL"/>
    <property type="match status" value="1"/>
</dbReference>
<dbReference type="InterPro" id="IPR041609">
    <property type="entry name" value="PurL_linker"/>
</dbReference>
<dbReference type="AlphaFoldDB" id="A0A1J5GKD3"/>
<keyword evidence="4 8" id="KW-0547">Nucleotide-binding</keyword>
<dbReference type="Proteomes" id="UP000231493">
    <property type="component" value="Unassembled WGS sequence"/>
</dbReference>
<accession>A0A2M8CC54</accession>
<dbReference type="GO" id="GO:0006189">
    <property type="term" value="P:'de novo' IMP biosynthetic process"/>
    <property type="evidence" value="ECO:0007669"/>
    <property type="project" value="UniProtKB-UniRule"/>
</dbReference>
<evidence type="ECO:0000313" key="12">
    <source>
        <dbReference type="EMBL" id="OIP72739.1"/>
    </source>
</evidence>
<evidence type="ECO:0000256" key="4">
    <source>
        <dbReference type="ARBA" id="ARBA00022741"/>
    </source>
</evidence>
<comment type="subcellular location">
    <subcellularLocation>
        <location evidence="8">Cytoplasm</location>
    </subcellularLocation>
</comment>
<evidence type="ECO:0000313" key="13">
    <source>
        <dbReference type="EMBL" id="PIX34674.1"/>
    </source>
</evidence>
<evidence type="ECO:0000256" key="3">
    <source>
        <dbReference type="ARBA" id="ARBA00022723"/>
    </source>
</evidence>
<dbReference type="InterPro" id="IPR036676">
    <property type="entry name" value="PurM-like_C_sf"/>
</dbReference>
<feature type="binding site" evidence="8">
    <location>
        <begin position="91"/>
        <end position="94"/>
    </location>
    <ligand>
        <name>substrate</name>
    </ligand>
</feature>
<gene>
    <name evidence="8" type="primary">purL</name>
    <name evidence="12" type="ORF">AUK42_01880</name>
    <name evidence="14" type="ORF">CO097_04645</name>
    <name evidence="13" type="ORF">COZ58_03110</name>
</gene>
<evidence type="ECO:0000313" key="16">
    <source>
        <dbReference type="Proteomes" id="UP000228560"/>
    </source>
</evidence>
<accession>A0A2M7K976</accession>
<comment type="function">
    <text evidence="8">Part of the phosphoribosylformylglycinamidine synthase complex involved in the purines biosynthetic pathway. Catalyzes the ATP-dependent conversion of formylglycinamide ribonucleotide (FGAR) and glutamine to yield formylglycinamidine ribonucleotide (FGAM) and glutamate. The FGAM synthase complex is composed of three subunits. PurQ produces an ammonia molecule by converting glutamine to glutamate. PurL transfers the ammonia molecule to FGAR to form FGAM in an ATP-dependent manner. PurS interacts with PurQ and PurL and is thought to assist in the transfer of the ammonia molecule from PurQ to PurL.</text>
</comment>
<dbReference type="Gene3D" id="3.30.1330.10">
    <property type="entry name" value="PurM-like, N-terminal domain"/>
    <property type="match status" value="2"/>
</dbReference>
<keyword evidence="3 8" id="KW-0479">Metal-binding</keyword>
<feature type="domain" description="PurM-like C-terminal" evidence="10">
    <location>
        <begin position="569"/>
        <end position="705"/>
    </location>
</feature>
<dbReference type="PIRSF" id="PIRSF001587">
    <property type="entry name" value="FGAM_synthase_II"/>
    <property type="match status" value="1"/>
</dbReference>
<feature type="binding site" evidence="8">
    <location>
        <position position="90"/>
    </location>
    <ligand>
        <name>Mg(2+)</name>
        <dbReference type="ChEBI" id="CHEBI:18420"/>
        <label>1</label>
    </ligand>
</feature>
<keyword evidence="2 8" id="KW-0436">Ligase</keyword>
<feature type="binding site" evidence="8">
    <location>
        <position position="88"/>
    </location>
    <ligand>
        <name>ATP</name>
        <dbReference type="ChEBI" id="CHEBI:30616"/>
    </ligand>
</feature>
<evidence type="ECO:0000259" key="9">
    <source>
        <dbReference type="Pfam" id="PF00586"/>
    </source>
</evidence>
<keyword evidence="7 8" id="KW-0460">Magnesium</keyword>
<dbReference type="Pfam" id="PF00586">
    <property type="entry name" value="AIRS"/>
    <property type="match status" value="2"/>
</dbReference>
<dbReference type="GO" id="GO:0005524">
    <property type="term" value="F:ATP binding"/>
    <property type="evidence" value="ECO:0007669"/>
    <property type="project" value="UniProtKB-UniRule"/>
</dbReference>
<dbReference type="NCBIfam" id="NF002290">
    <property type="entry name" value="PRK01213.1"/>
    <property type="match status" value="1"/>
</dbReference>
<dbReference type="InterPro" id="IPR010074">
    <property type="entry name" value="PRibForGlyAmidine_synth_PurL"/>
</dbReference>
<comment type="caution">
    <text evidence="12">The sequence shown here is derived from an EMBL/GenBank/DDBJ whole genome shotgun (WGS) entry which is preliminary data.</text>
</comment>
<reference evidence="12 15" key="1">
    <citation type="journal article" date="2016" name="Environ. Microbiol.">
        <title>Genomic resolution of a cold subsurface aquifer community provides metabolic insights for novel microbes adapted to high CO concentrations.</title>
        <authorList>
            <person name="Probst A.J."/>
            <person name="Castelle C.J."/>
            <person name="Singh A."/>
            <person name="Brown C.T."/>
            <person name="Anantharaman K."/>
            <person name="Sharon I."/>
            <person name="Hug L.A."/>
            <person name="Burstein D."/>
            <person name="Emerson J.B."/>
            <person name="Thomas B.C."/>
            <person name="Banfield J.F."/>
        </authorList>
    </citation>
    <scope>NUCLEOTIDE SEQUENCE [LARGE SCALE GENOMIC DNA]</scope>
    <source>
        <strain evidence="12">CG2_30_33_13</strain>
    </source>
</reference>
<reference evidence="16 17" key="2">
    <citation type="submission" date="2017-09" db="EMBL/GenBank/DDBJ databases">
        <title>Depth-based differentiation of microbial function through sediment-hosted aquifers and enrichment of novel symbionts in the deep terrestrial subsurface.</title>
        <authorList>
            <person name="Probst A.J."/>
            <person name="Ladd B."/>
            <person name="Jarett J.K."/>
            <person name="Geller-Mcgrath D.E."/>
            <person name="Sieber C.M."/>
            <person name="Emerson J.B."/>
            <person name="Anantharaman K."/>
            <person name="Thomas B.C."/>
            <person name="Malmstrom R."/>
            <person name="Stieglmeier M."/>
            <person name="Klingl A."/>
            <person name="Woyke T."/>
            <person name="Ryan C.M."/>
            <person name="Banfield J.F."/>
        </authorList>
    </citation>
    <scope>NUCLEOTIDE SEQUENCE [LARGE SCALE GENOMIC DNA]</scope>
    <source>
        <strain evidence="14">CG_4_9_14_3_um_filter_33_16</strain>
    </source>
</reference>
<organism evidence="12 15">
    <name type="scientific">Candidatus Infernicultor aquiphilus</name>
    <dbReference type="NCBI Taxonomy" id="1805029"/>
    <lineage>
        <taxon>Bacteria</taxon>
        <taxon>Pseudomonadati</taxon>
        <taxon>Atribacterota</taxon>
        <taxon>Candidatus Phoenicimicrobiia</taxon>
        <taxon>Candidatus Pheonicimicrobiales</taxon>
        <taxon>Candidatus Phoenicimicrobiaceae</taxon>
        <taxon>Candidatus Infernicultor</taxon>
    </lineage>
</organism>
<dbReference type="CDD" id="cd02203">
    <property type="entry name" value="PurL_repeat1"/>
    <property type="match status" value="1"/>
</dbReference>
<dbReference type="GO" id="GO:0005737">
    <property type="term" value="C:cytoplasm"/>
    <property type="evidence" value="ECO:0007669"/>
    <property type="project" value="UniProtKB-SubCell"/>
</dbReference>
<feature type="binding site" evidence="8">
    <location>
        <position position="237"/>
    </location>
    <ligand>
        <name>substrate</name>
    </ligand>
</feature>
<dbReference type="GO" id="GO:0000287">
    <property type="term" value="F:magnesium ion binding"/>
    <property type="evidence" value="ECO:0007669"/>
    <property type="project" value="UniProtKB-UniRule"/>
</dbReference>
<evidence type="ECO:0000313" key="17">
    <source>
        <dbReference type="Proteomes" id="UP000231493"/>
    </source>
</evidence>
<dbReference type="Proteomes" id="UP000228560">
    <property type="component" value="Unassembled WGS sequence"/>
</dbReference>
<feature type="binding site" evidence="8">
    <location>
        <position position="533"/>
    </location>
    <ligand>
        <name>substrate</name>
    </ligand>
</feature>
<feature type="domain" description="Phosphoribosylformylglycinamidine synthase linker" evidence="11">
    <location>
        <begin position="8"/>
        <end position="50"/>
    </location>
</feature>
<protein>
    <recommendedName>
        <fullName evidence="8">Phosphoribosylformylglycinamidine synthase subunit PurL</fullName>
        <shortName evidence="8">FGAM synthase</shortName>
        <ecNumber evidence="8">6.3.5.3</ecNumber>
    </recommendedName>
    <alternativeName>
        <fullName evidence="8">Formylglycinamide ribonucleotide amidotransferase subunit II</fullName>
        <shortName evidence="8">FGAR amidotransferase II</shortName>
        <shortName evidence="8">FGAR-AT II</shortName>
    </alternativeName>
    <alternativeName>
        <fullName evidence="8">Glutamine amidotransferase PurL</fullName>
    </alternativeName>
    <alternativeName>
        <fullName evidence="8">Phosphoribosylformylglycinamidine synthase subunit II</fullName>
    </alternativeName>
</protein>
<feature type="binding site" evidence="8">
    <location>
        <position position="265"/>
    </location>
    <ligand>
        <name>Mg(2+)</name>
        <dbReference type="ChEBI" id="CHEBI:18420"/>
        <label>2</label>
    </ligand>
</feature>
<evidence type="ECO:0000313" key="15">
    <source>
        <dbReference type="Proteomes" id="UP000182763"/>
    </source>
</evidence>
<dbReference type="SUPFAM" id="SSF55326">
    <property type="entry name" value="PurM N-terminal domain-like"/>
    <property type="match status" value="2"/>
</dbReference>
<dbReference type="PANTHER" id="PTHR43555">
    <property type="entry name" value="PHOSPHORIBOSYLFORMYLGLYCINAMIDINE SYNTHASE SUBUNIT PURL"/>
    <property type="match status" value="1"/>
</dbReference>
<dbReference type="EMBL" id="PFIP01000054">
    <property type="protein sequence ID" value="PIX34674.1"/>
    <property type="molecule type" value="Genomic_DNA"/>
</dbReference>
<dbReference type="InterPro" id="IPR010918">
    <property type="entry name" value="PurM-like_C_dom"/>
</dbReference>
<evidence type="ECO:0000259" key="11">
    <source>
        <dbReference type="Pfam" id="PF18072"/>
    </source>
</evidence>
<evidence type="ECO:0000256" key="1">
    <source>
        <dbReference type="ARBA" id="ARBA00022490"/>
    </source>
</evidence>
<comment type="similarity">
    <text evidence="8">Belongs to the FGAMS family.</text>
</comment>
<keyword evidence="6 8" id="KW-0067">ATP-binding</keyword>
<feature type="active site" evidence="8">
    <location>
        <position position="46"/>
    </location>
</feature>
<dbReference type="STRING" id="1805029.AUK42_01880"/>
<evidence type="ECO:0000259" key="10">
    <source>
        <dbReference type="Pfam" id="PF02769"/>
    </source>
</evidence>
<sequence>MKSYNQEKVWKKWGLTPAEYKKIKEDLKREPNAVELGMYSVMWSEHCSYKNSKPLLKLFPISAEWIIQGPGENAGIIDIGEDQVIVMKMESHNHPSAVEPFQGAATGIGGIVRDILAMGARPIALLDSLRFGSLDNPHTHYLLKGVVEGISFYGNCIGVPTVAGETYFSQSYQNNILVNVMCVGIARKDKIFRAKAQGEGNPVILVGARTGRDGIGGASFASEELDEDSDEDRPAVQIGDPFTKKLLIEACLELIETDYVVGLQDCGAAGLTSALGEMASRGDSGIEVELSEVPQREEGMNPYEVMLSESQERMIVVIKKGKEKEIKNIFDKWRLNFAIIGEVTSDQNFRIKDRGKVVAEIPAKSLTEGVPICFRKGKKPVYLEKINILNLKKLAEPKDFNQALLQLLSSPNIASKENIYEQYDHMIQTNTLIFPGDDAAILRIRGTKKAMALTTDGNGRYCYLDPFLGGKIAVAEAARNLSCKGALPRAVTDCLNFGNPEKEEIYWQLEEAIKGVSEACRVLETPVISGNVSLYNENKGEAIFPTPIIGMIGIVEDYHNICSLEFKNEGDLIILLGENKEELGGSEYLKVFHNLERGVPPQIDLIKEKAVQQVCREAINENLLSSAHDCSDGGLAVTLAECCITGGKGAKVALPEKIRNDALLFGETQSRIIISISPKNLSWLQEMVNKNKVSFQVLGQIEGDRLQIKGLINLKVEELEMAWKGDWVKNNA</sequence>
<dbReference type="InterPro" id="IPR036921">
    <property type="entry name" value="PurM-like_N_sf"/>
</dbReference>
<evidence type="ECO:0000256" key="6">
    <source>
        <dbReference type="ARBA" id="ARBA00022840"/>
    </source>
</evidence>
<comment type="pathway">
    <text evidence="8">Purine metabolism; IMP biosynthesis via de novo pathway; 5-amino-1-(5-phospho-D-ribosyl)imidazole from N(2)-formyl-N(1)-(5-phospho-D-ribosyl)glycinamide: step 1/2.</text>
</comment>
<proteinExistence type="inferred from homology"/>
<feature type="active site" description="Proton acceptor" evidence="8">
    <location>
        <position position="92"/>
    </location>
</feature>
<accession>A0A1J5GKD3</accession>
<evidence type="ECO:0000256" key="2">
    <source>
        <dbReference type="ARBA" id="ARBA00022598"/>
    </source>
</evidence>
<evidence type="ECO:0000256" key="5">
    <source>
        <dbReference type="ARBA" id="ARBA00022755"/>
    </source>
</evidence>
<feature type="binding site" evidence="8">
    <location>
        <position position="531"/>
    </location>
    <ligand>
        <name>Mg(2+)</name>
        <dbReference type="ChEBI" id="CHEBI:18420"/>
        <label>1</label>
    </ligand>
</feature>
<reference evidence="13" key="3">
    <citation type="submission" date="2017-09" db="EMBL/GenBank/DDBJ databases">
        <title>Depth-based differentiation of microbial function through sediment-hosted aquifers and enrichment of novel symbionts in the deep terrestrial subsurface.</title>
        <authorList>
            <person name="Probst A.J."/>
            <person name="Ladd B."/>
            <person name="Jarett J.K."/>
            <person name="Geller-Mcgrath D.E."/>
            <person name="Sieber C.M.K."/>
            <person name="Emerson J.B."/>
            <person name="Anantharaman K."/>
            <person name="Thomas B.C."/>
            <person name="Malmstrom R."/>
            <person name="Stieglmeier M."/>
            <person name="Klingl A."/>
            <person name="Woyke T."/>
            <person name="Ryan C.M."/>
            <person name="Banfield J.F."/>
        </authorList>
    </citation>
    <scope>NUCLEOTIDE SEQUENCE</scope>
    <source>
        <strain evidence="13">CG_4_8_14_3_um_filter_34_18</strain>
    </source>
</reference>
<dbReference type="EC" id="6.3.5.3" evidence="8"/>
<dbReference type="CDD" id="cd02204">
    <property type="entry name" value="PurL_repeat2"/>
    <property type="match status" value="1"/>
</dbReference>
<feature type="binding site" evidence="8">
    <location>
        <position position="114"/>
    </location>
    <ligand>
        <name>Mg(2+)</name>
        <dbReference type="ChEBI" id="CHEBI:18420"/>
        <label>2</label>
    </ligand>
</feature>
<feature type="binding site" evidence="8">
    <location>
        <position position="49"/>
    </location>
    <ligand>
        <name>ATP</name>
        <dbReference type="ChEBI" id="CHEBI:30616"/>
    </ligand>
</feature>
<evidence type="ECO:0000256" key="8">
    <source>
        <dbReference type="HAMAP-Rule" id="MF_00420"/>
    </source>
</evidence>
<dbReference type="EMBL" id="PFTV01000114">
    <property type="protein sequence ID" value="PJB56647.1"/>
    <property type="molecule type" value="Genomic_DNA"/>
</dbReference>
<comment type="caution">
    <text evidence="8">Lacks conserved residue(s) required for the propagation of feature annotation.</text>
</comment>
<feature type="domain" description="PurM-like N-terminal" evidence="9">
    <location>
        <begin position="71"/>
        <end position="186"/>
    </location>
</feature>
<feature type="binding site" evidence="8">
    <location>
        <position position="113"/>
    </location>
    <ligand>
        <name>substrate</name>
    </ligand>
</feature>
<feature type="binding site" evidence="8">
    <location>
        <position position="530"/>
    </location>
    <ligand>
        <name>ATP</name>
        <dbReference type="ChEBI" id="CHEBI:30616"/>
    </ligand>
</feature>
<evidence type="ECO:0000313" key="14">
    <source>
        <dbReference type="EMBL" id="PJB56647.1"/>
    </source>
</evidence>